<accession>A0AAN5CDL2</accession>
<gene>
    <name evidence="1" type="ORF">PMAYCL1PPCAC_09842</name>
</gene>
<dbReference type="Proteomes" id="UP001328107">
    <property type="component" value="Unassembled WGS sequence"/>
</dbReference>
<keyword evidence="2" id="KW-1185">Reference proteome</keyword>
<reference evidence="2" key="1">
    <citation type="submission" date="2022-10" db="EMBL/GenBank/DDBJ databases">
        <title>Genome assembly of Pristionchus species.</title>
        <authorList>
            <person name="Yoshida K."/>
            <person name="Sommer R.J."/>
        </authorList>
    </citation>
    <scope>NUCLEOTIDE SEQUENCE [LARGE SCALE GENOMIC DNA]</scope>
    <source>
        <strain evidence="2">RS5460</strain>
    </source>
</reference>
<name>A0AAN5CDL2_9BILA</name>
<feature type="non-terminal residue" evidence="1">
    <location>
        <position position="1"/>
    </location>
</feature>
<sequence length="136" mass="15423">QSIVFETFPSLADLRLSPVEREQKQRKMEEENLVESREEKEVKGYTKVLSSASAVRKNPSLPLPDFAAELTPKQIVDALNNGGFSNTKKRVELMVEDRLLELFEEEKLLSSTLLKELNGLTSRSEDSGSREKLVEK</sequence>
<protein>
    <submittedName>
        <fullName evidence="1">Uncharacterized protein</fullName>
    </submittedName>
</protein>
<feature type="non-terminal residue" evidence="1">
    <location>
        <position position="136"/>
    </location>
</feature>
<organism evidence="1 2">
    <name type="scientific">Pristionchus mayeri</name>
    <dbReference type="NCBI Taxonomy" id="1317129"/>
    <lineage>
        <taxon>Eukaryota</taxon>
        <taxon>Metazoa</taxon>
        <taxon>Ecdysozoa</taxon>
        <taxon>Nematoda</taxon>
        <taxon>Chromadorea</taxon>
        <taxon>Rhabditida</taxon>
        <taxon>Rhabditina</taxon>
        <taxon>Diplogasteromorpha</taxon>
        <taxon>Diplogasteroidea</taxon>
        <taxon>Neodiplogasteridae</taxon>
        <taxon>Pristionchus</taxon>
    </lineage>
</organism>
<evidence type="ECO:0000313" key="2">
    <source>
        <dbReference type="Proteomes" id="UP001328107"/>
    </source>
</evidence>
<proteinExistence type="predicted"/>
<dbReference type="AlphaFoldDB" id="A0AAN5CDL2"/>
<dbReference type="EMBL" id="BTRK01000002">
    <property type="protein sequence ID" value="GMR39647.1"/>
    <property type="molecule type" value="Genomic_DNA"/>
</dbReference>
<comment type="caution">
    <text evidence="1">The sequence shown here is derived from an EMBL/GenBank/DDBJ whole genome shotgun (WGS) entry which is preliminary data.</text>
</comment>
<evidence type="ECO:0000313" key="1">
    <source>
        <dbReference type="EMBL" id="GMR39647.1"/>
    </source>
</evidence>